<dbReference type="Proteomes" id="UP001642464">
    <property type="component" value="Unassembled WGS sequence"/>
</dbReference>
<feature type="domain" description="Calponin-homology (CH)" evidence="2">
    <location>
        <begin position="5"/>
        <end position="109"/>
    </location>
</feature>
<feature type="region of interest" description="Disordered" evidence="1">
    <location>
        <begin position="576"/>
        <end position="602"/>
    </location>
</feature>
<sequence length="888" mass="98503">MSHANALPREVLRWLQGLDLSYSVRHVKRDFSNGFLFAEVFSRYYESDVNVHGFSNGTGSSAKNDNWFQLRRLCDKWGVDCSPERVNNIIHCKDGAAVEFIEELFTLLTERKIQKPQGKRRDFKVPAFARDTASNLIKKKLKEPDMINVQDSKAREYSIIKALDGHNSKIQLERRSSREESEMSGSLASSSMQSHPETETNATTMAPIRPNAQDTAAAAGMLGVQVTKVKVKQLDKNLTTSRARKEVGGGAAVVELSSFSAREAASEELGDAFSVLEMIDRTIAEELPATPAKLESESGAPPLNANIGQLLDVIQQHEDENLGHAGTAHLFAPAAPFQDSKTASVFRNVAEALESQERVVYSEEFYSVSNLLATCISHLPDQLESFDACKQAFVAFARLLRRQVEVHHLLSSSRKLLDMALTFVLPRFVPLLKDSPRKRHACLFILSEFAGDIVKARILLIKRLHETVDDIIAFLHCLTILVFLEQSMSSTGDGMQLTDLYEYYASIGLAHASPNVRAAGLAMVAALVQHDVALVGRMLPPMRALVCDPWWEVQAQLVVVAAKIADQLEENQRHRNLFASVPEEPEDDEEKSGTSSKSRVDHEDDAHWDAVLEIICSTFHTEASVKVQKVGLAFLGRHTGRLEPLAEQYVAVMLKLSEQAFRNSLPDASEDGEDYSLLRLFGLIDEREQLAIASACGGVYELDPITASWDLEALGRQLASNVERQGLQNLEFWHLEILHALIQAAGRSAACSEGKAEEKVEREAKAEDNVTSVLFSRFREHVFLAICDADNFGIALHTIRAWVVDHGMVTVLQDLSFLGALKLLFSQSVHKPSSWNGQRATADLFSELFQLEDAELAGEARALISTLCSSFPELLQNDTLAELERLSL</sequence>
<evidence type="ECO:0000259" key="2">
    <source>
        <dbReference type="PROSITE" id="PS50021"/>
    </source>
</evidence>
<comment type="caution">
    <text evidence="3">The sequence shown here is derived from an EMBL/GenBank/DDBJ whole genome shotgun (WGS) entry which is preliminary data.</text>
</comment>
<organism evidence="3 4">
    <name type="scientific">Durusdinium trenchii</name>
    <dbReference type="NCBI Taxonomy" id="1381693"/>
    <lineage>
        <taxon>Eukaryota</taxon>
        <taxon>Sar</taxon>
        <taxon>Alveolata</taxon>
        <taxon>Dinophyceae</taxon>
        <taxon>Suessiales</taxon>
        <taxon>Symbiodiniaceae</taxon>
        <taxon>Durusdinium</taxon>
    </lineage>
</organism>
<reference evidence="3 4" key="1">
    <citation type="submission" date="2024-02" db="EMBL/GenBank/DDBJ databases">
        <authorList>
            <person name="Chen Y."/>
            <person name="Shah S."/>
            <person name="Dougan E. K."/>
            <person name="Thang M."/>
            <person name="Chan C."/>
        </authorList>
    </citation>
    <scope>NUCLEOTIDE SEQUENCE [LARGE SCALE GENOMIC DNA]</scope>
</reference>
<dbReference type="PANTHER" id="PTHR12509:SF8">
    <property type="entry name" value="SPERMATOGENESIS-ASSOCIATED PROTEIN 4"/>
    <property type="match status" value="1"/>
</dbReference>
<proteinExistence type="predicted"/>
<dbReference type="InterPro" id="IPR016024">
    <property type="entry name" value="ARM-type_fold"/>
</dbReference>
<evidence type="ECO:0000313" key="3">
    <source>
        <dbReference type="EMBL" id="CAK9071737.1"/>
    </source>
</evidence>
<dbReference type="Gene3D" id="1.10.418.10">
    <property type="entry name" value="Calponin-like domain"/>
    <property type="match status" value="1"/>
</dbReference>
<dbReference type="InterPro" id="IPR010441">
    <property type="entry name" value="CH_2"/>
</dbReference>
<accession>A0ABP0P8C5</accession>
<dbReference type="EMBL" id="CAXAMM010033670">
    <property type="protein sequence ID" value="CAK9071737.1"/>
    <property type="molecule type" value="Genomic_DNA"/>
</dbReference>
<keyword evidence="4" id="KW-1185">Reference proteome</keyword>
<name>A0ABP0P8C5_9DINO</name>
<dbReference type="InterPro" id="IPR001715">
    <property type="entry name" value="CH_dom"/>
</dbReference>
<feature type="compositionally biased region" description="Basic and acidic residues" evidence="1">
    <location>
        <begin position="171"/>
        <end position="181"/>
    </location>
</feature>
<feature type="compositionally biased region" description="Low complexity" evidence="1">
    <location>
        <begin position="183"/>
        <end position="194"/>
    </location>
</feature>
<gene>
    <name evidence="3" type="ORF">SCF082_LOCUS35426</name>
</gene>
<evidence type="ECO:0000313" key="4">
    <source>
        <dbReference type="Proteomes" id="UP001642464"/>
    </source>
</evidence>
<dbReference type="InterPro" id="IPR036872">
    <property type="entry name" value="CH_dom_sf"/>
</dbReference>
<dbReference type="PANTHER" id="PTHR12509">
    <property type="entry name" value="SPERMATOGENESIS-ASSOCIATED 4-RELATED"/>
    <property type="match status" value="1"/>
</dbReference>
<dbReference type="PROSITE" id="PS50021">
    <property type="entry name" value="CH"/>
    <property type="match status" value="1"/>
</dbReference>
<feature type="region of interest" description="Disordered" evidence="1">
    <location>
        <begin position="171"/>
        <end position="200"/>
    </location>
</feature>
<dbReference type="Pfam" id="PF06294">
    <property type="entry name" value="CH_2"/>
    <property type="match status" value="1"/>
</dbReference>
<dbReference type="SUPFAM" id="SSF48371">
    <property type="entry name" value="ARM repeat"/>
    <property type="match status" value="1"/>
</dbReference>
<evidence type="ECO:0000256" key="1">
    <source>
        <dbReference type="SAM" id="MobiDB-lite"/>
    </source>
</evidence>
<dbReference type="InterPro" id="IPR052111">
    <property type="entry name" value="Spermatogenesis_Ciliary_MAP"/>
</dbReference>
<protein>
    <submittedName>
        <fullName evidence="3">Spermatogenesis-associated protein 4 (Testis and spermatogenesis cell-related protein 2) (Testis spermatocyte apoptosis-related gene 2 protein)</fullName>
    </submittedName>
</protein>